<evidence type="ECO:0000256" key="3">
    <source>
        <dbReference type="ARBA" id="ARBA00022723"/>
    </source>
</evidence>
<dbReference type="GO" id="GO:0009055">
    <property type="term" value="F:electron transfer activity"/>
    <property type="evidence" value="ECO:0007669"/>
    <property type="project" value="InterPro"/>
</dbReference>
<dbReference type="InterPro" id="IPR009056">
    <property type="entry name" value="Cyt_c-like_dom"/>
</dbReference>
<accession>A0A369AA24</accession>
<dbReference type="InterPro" id="IPR051395">
    <property type="entry name" value="Cytochrome_c_Peroxidase/MauG"/>
</dbReference>
<evidence type="ECO:0000256" key="2">
    <source>
        <dbReference type="ARBA" id="ARBA00022617"/>
    </source>
</evidence>
<feature type="domain" description="Cytochrome c" evidence="7">
    <location>
        <begin position="245"/>
        <end position="368"/>
    </location>
</feature>
<dbReference type="EMBL" id="QPJS01000001">
    <property type="protein sequence ID" value="RCX05248.1"/>
    <property type="molecule type" value="Genomic_DNA"/>
</dbReference>
<evidence type="ECO:0000313" key="9">
    <source>
        <dbReference type="Proteomes" id="UP000253517"/>
    </source>
</evidence>
<sequence length="384" mass="44065">MHQCWLPILLEVFLLITCTINKLQPFRLSGETASFIIRKMKALKYLCILLLYFFYSCRKVTDSFNTDEKLSLEIPAYFPQPKYNFEGNPLTREGFELGRRLFYDPILSIDSSLSCGSCHAQVHAFADHNVSVSVGVFGRKGTRNALPTFNLIFMPLFNWDGGVNHIEMQPTAPLLNHDEMDITMAEVLRRLRNHPEYPKLFKRVFGTDEISARDFLYALTQFQGAIISSDSKYDKYLQGKAQLTAEELEGLALFYQHCSSCHAGPLQTDFAFRSNGLEWNRHEEGRYHITLDSADFQKFRTPSLRNVALTRPYMHDGRFNTLQAVLDHYSELGRSKPAPDYTDPKLKDGIPLSESDKEKIIAFLHTLSDFSLLSNSNYSEPRLK</sequence>
<keyword evidence="5 6" id="KW-0408">Iron</keyword>
<keyword evidence="4" id="KW-0560">Oxidoreductase</keyword>
<comment type="subcellular location">
    <subcellularLocation>
        <location evidence="1">Cell envelope</location>
    </subcellularLocation>
</comment>
<keyword evidence="9" id="KW-1185">Reference proteome</keyword>
<dbReference type="PROSITE" id="PS51007">
    <property type="entry name" value="CYTC"/>
    <property type="match status" value="1"/>
</dbReference>
<evidence type="ECO:0000256" key="6">
    <source>
        <dbReference type="PROSITE-ProRule" id="PRU00433"/>
    </source>
</evidence>
<dbReference type="GO" id="GO:0020037">
    <property type="term" value="F:heme binding"/>
    <property type="evidence" value="ECO:0007669"/>
    <property type="project" value="InterPro"/>
</dbReference>
<dbReference type="Pfam" id="PF03150">
    <property type="entry name" value="CCP_MauG"/>
    <property type="match status" value="1"/>
</dbReference>
<keyword evidence="2 6" id="KW-0349">Heme</keyword>
<dbReference type="AlphaFoldDB" id="A0A369AA24"/>
<evidence type="ECO:0000259" key="7">
    <source>
        <dbReference type="PROSITE" id="PS51007"/>
    </source>
</evidence>
<comment type="caution">
    <text evidence="8">The sequence shown here is derived from an EMBL/GenBank/DDBJ whole genome shotgun (WGS) entry which is preliminary data.</text>
</comment>
<dbReference type="InterPro" id="IPR004852">
    <property type="entry name" value="Di-haem_cyt_c_peroxidsae"/>
</dbReference>
<evidence type="ECO:0000256" key="4">
    <source>
        <dbReference type="ARBA" id="ARBA00023002"/>
    </source>
</evidence>
<evidence type="ECO:0000313" key="8">
    <source>
        <dbReference type="EMBL" id="RCX05248.1"/>
    </source>
</evidence>
<dbReference type="PANTHER" id="PTHR30600">
    <property type="entry name" value="CYTOCHROME C PEROXIDASE-RELATED"/>
    <property type="match status" value="1"/>
</dbReference>
<gene>
    <name evidence="8" type="ORF">DES35_101533</name>
</gene>
<keyword evidence="3 6" id="KW-0479">Metal-binding</keyword>
<dbReference type="GO" id="GO:0004130">
    <property type="term" value="F:cytochrome-c peroxidase activity"/>
    <property type="evidence" value="ECO:0007669"/>
    <property type="project" value="TreeGrafter"/>
</dbReference>
<proteinExistence type="predicted"/>
<keyword evidence="8" id="KW-0575">Peroxidase</keyword>
<dbReference type="GO" id="GO:0046872">
    <property type="term" value="F:metal ion binding"/>
    <property type="evidence" value="ECO:0007669"/>
    <property type="project" value="UniProtKB-KW"/>
</dbReference>
<dbReference type="Gene3D" id="1.10.760.10">
    <property type="entry name" value="Cytochrome c-like domain"/>
    <property type="match status" value="2"/>
</dbReference>
<organism evidence="8 9">
    <name type="scientific">Schleiferia thermophila</name>
    <dbReference type="NCBI Taxonomy" id="884107"/>
    <lineage>
        <taxon>Bacteria</taxon>
        <taxon>Pseudomonadati</taxon>
        <taxon>Bacteroidota</taxon>
        <taxon>Flavobacteriia</taxon>
        <taxon>Flavobacteriales</taxon>
        <taxon>Schleiferiaceae</taxon>
        <taxon>Schleiferia</taxon>
    </lineage>
</organism>
<name>A0A369AA24_9FLAO</name>
<evidence type="ECO:0000256" key="1">
    <source>
        <dbReference type="ARBA" id="ARBA00004196"/>
    </source>
</evidence>
<protein>
    <submittedName>
        <fullName evidence="8">Cytochrome c peroxidase</fullName>
    </submittedName>
</protein>
<dbReference type="Proteomes" id="UP000253517">
    <property type="component" value="Unassembled WGS sequence"/>
</dbReference>
<evidence type="ECO:0000256" key="5">
    <source>
        <dbReference type="ARBA" id="ARBA00023004"/>
    </source>
</evidence>
<dbReference type="SUPFAM" id="SSF46626">
    <property type="entry name" value="Cytochrome c"/>
    <property type="match status" value="2"/>
</dbReference>
<reference evidence="8 9" key="1">
    <citation type="submission" date="2018-07" db="EMBL/GenBank/DDBJ databases">
        <title>Genomic Encyclopedia of Type Strains, Phase IV (KMG-IV): sequencing the most valuable type-strain genomes for metagenomic binning, comparative biology and taxonomic classification.</title>
        <authorList>
            <person name="Goeker M."/>
        </authorList>
    </citation>
    <scope>NUCLEOTIDE SEQUENCE [LARGE SCALE GENOMIC DNA]</scope>
    <source>
        <strain evidence="8 9">DSM 21410</strain>
    </source>
</reference>
<dbReference type="InterPro" id="IPR036909">
    <property type="entry name" value="Cyt_c-like_dom_sf"/>
</dbReference>
<dbReference type="GO" id="GO:0030313">
    <property type="term" value="C:cell envelope"/>
    <property type="evidence" value="ECO:0007669"/>
    <property type="project" value="UniProtKB-SubCell"/>
</dbReference>